<dbReference type="AlphaFoldDB" id="A0A5C6B2J5"/>
<gene>
    <name evidence="2" type="ORF">Pla52n_17660</name>
</gene>
<dbReference type="Proteomes" id="UP000320176">
    <property type="component" value="Unassembled WGS sequence"/>
</dbReference>
<evidence type="ECO:0000256" key="1">
    <source>
        <dbReference type="SAM" id="MobiDB-lite"/>
    </source>
</evidence>
<dbReference type="Gene3D" id="1.25.40.10">
    <property type="entry name" value="Tetratricopeptide repeat domain"/>
    <property type="match status" value="2"/>
</dbReference>
<protein>
    <submittedName>
        <fullName evidence="2">Tetratricopeptide repeat protein</fullName>
    </submittedName>
</protein>
<dbReference type="Pfam" id="PF13174">
    <property type="entry name" value="TPR_6"/>
    <property type="match status" value="1"/>
</dbReference>
<keyword evidence="3" id="KW-1185">Reference proteome</keyword>
<sequence length="455" mass="50039">MESLGSTRSPQQQSCAAPASLTRLSRLAFLRRATLAVLVGSLLASGCTWKRSRLAGGLPVPTLASSAKAPVDPSEVSPTVATAGGVSDLMPSGATRMVSYVTGKSGDLAEARKLYQSGDATFRKAEAASKEERADIYRSAAKLFRKSADESPIPALQQDAMFMEAESLFLSNQLTSARDVFEKLQKEFPNNRHSDKIAARLFTISQYWIDVEKAGGQSWADALNPLDKTVPWFDTTGHAIKVLDQIRYDNPTGRLADDATMAAAAENIRQGKFDEADEFLTDLRETFPDSDHLFLAHLLGVQCKLQIYGGPDYSGIALEEAEALIRQTRSRFPKQSNEKKYADMLARAAAEVSFHQAAKLETRAQFREKRGEYQAASQFYREIISKHSTTPQATIAEKRLKEISGLPAKPAQRLAWLTKIFPDAKQTIPLETVETERAKATQPQPEEPSGGSFFR</sequence>
<dbReference type="SUPFAM" id="SSF48452">
    <property type="entry name" value="TPR-like"/>
    <property type="match status" value="1"/>
</dbReference>
<organism evidence="2 3">
    <name type="scientific">Stieleria varia</name>
    <dbReference type="NCBI Taxonomy" id="2528005"/>
    <lineage>
        <taxon>Bacteria</taxon>
        <taxon>Pseudomonadati</taxon>
        <taxon>Planctomycetota</taxon>
        <taxon>Planctomycetia</taxon>
        <taxon>Pirellulales</taxon>
        <taxon>Pirellulaceae</taxon>
        <taxon>Stieleria</taxon>
    </lineage>
</organism>
<feature type="region of interest" description="Disordered" evidence="1">
    <location>
        <begin position="431"/>
        <end position="455"/>
    </location>
</feature>
<proteinExistence type="predicted"/>
<accession>A0A5C6B2J5</accession>
<name>A0A5C6B2J5_9BACT</name>
<comment type="caution">
    <text evidence="2">The sequence shown here is derived from an EMBL/GenBank/DDBJ whole genome shotgun (WGS) entry which is preliminary data.</text>
</comment>
<dbReference type="InterPro" id="IPR011990">
    <property type="entry name" value="TPR-like_helical_dom_sf"/>
</dbReference>
<reference evidence="2 3" key="1">
    <citation type="submission" date="2019-02" db="EMBL/GenBank/DDBJ databases">
        <title>Deep-cultivation of Planctomycetes and their phenomic and genomic characterization uncovers novel biology.</title>
        <authorList>
            <person name="Wiegand S."/>
            <person name="Jogler M."/>
            <person name="Boedeker C."/>
            <person name="Pinto D."/>
            <person name="Vollmers J."/>
            <person name="Rivas-Marin E."/>
            <person name="Kohn T."/>
            <person name="Peeters S.H."/>
            <person name="Heuer A."/>
            <person name="Rast P."/>
            <person name="Oberbeckmann S."/>
            <person name="Bunk B."/>
            <person name="Jeske O."/>
            <person name="Meyerdierks A."/>
            <person name="Storesund J.E."/>
            <person name="Kallscheuer N."/>
            <person name="Luecker S."/>
            <person name="Lage O.M."/>
            <person name="Pohl T."/>
            <person name="Merkel B.J."/>
            <person name="Hornburger P."/>
            <person name="Mueller R.-W."/>
            <person name="Bruemmer F."/>
            <person name="Labrenz M."/>
            <person name="Spormann A.M."/>
            <person name="Op Den Camp H."/>
            <person name="Overmann J."/>
            <person name="Amann R."/>
            <person name="Jetten M.S.M."/>
            <person name="Mascher T."/>
            <person name="Medema M.H."/>
            <person name="Devos D.P."/>
            <person name="Kaster A.-K."/>
            <person name="Ovreas L."/>
            <person name="Rohde M."/>
            <person name="Galperin M.Y."/>
            <person name="Jogler C."/>
        </authorList>
    </citation>
    <scope>NUCLEOTIDE SEQUENCE [LARGE SCALE GENOMIC DNA]</scope>
    <source>
        <strain evidence="2 3">Pla52n</strain>
    </source>
</reference>
<dbReference type="EMBL" id="SJPN01000002">
    <property type="protein sequence ID" value="TWU06047.1"/>
    <property type="molecule type" value="Genomic_DNA"/>
</dbReference>
<evidence type="ECO:0000313" key="2">
    <source>
        <dbReference type="EMBL" id="TWU06047.1"/>
    </source>
</evidence>
<evidence type="ECO:0000313" key="3">
    <source>
        <dbReference type="Proteomes" id="UP000320176"/>
    </source>
</evidence>
<dbReference type="InterPro" id="IPR019734">
    <property type="entry name" value="TPR_rpt"/>
</dbReference>